<dbReference type="PROSITE" id="PS51379">
    <property type="entry name" value="4FE4S_FER_2"/>
    <property type="match status" value="2"/>
</dbReference>
<sequence length="150" mass="16293">MRRIQIRRELCDGCMKCTAACAAEYDQTGGQTMEGMDSAEEQSESRISILPDANGHFTPIFCRQCDEPACAQACISGAMAKNPLSGRVTYDADCCAACFMCVLACPFGVLRPDQSTHSVIVKCDLCNRREIPRCVESCPKGALLVIEVNV</sequence>
<dbReference type="RefSeq" id="WP_013486162.1">
    <property type="nucleotide sequence ID" value="NC_014828.1"/>
</dbReference>
<keyword evidence="3" id="KW-0479">Metal-binding</keyword>
<evidence type="ECO:0000256" key="6">
    <source>
        <dbReference type="ARBA" id="ARBA00023004"/>
    </source>
</evidence>
<dbReference type="Proteomes" id="UP000001551">
    <property type="component" value="Chromosome"/>
</dbReference>
<evidence type="ECO:0000313" key="10">
    <source>
        <dbReference type="Proteomes" id="UP000001551"/>
    </source>
</evidence>
<keyword evidence="5" id="KW-0249">Electron transport</keyword>
<dbReference type="PANTHER" id="PTHR43177:SF5">
    <property type="entry name" value="ANAEROBIC DIMETHYL SULFOXIDE REDUCTASE CHAIN B-RELATED"/>
    <property type="match status" value="1"/>
</dbReference>
<evidence type="ECO:0000256" key="1">
    <source>
        <dbReference type="ARBA" id="ARBA00022448"/>
    </source>
</evidence>
<dbReference type="PANTHER" id="PTHR43177">
    <property type="entry name" value="PROTEIN NRFC"/>
    <property type="match status" value="1"/>
</dbReference>
<accession>E6U4S9</accession>
<evidence type="ECO:0000313" key="9">
    <source>
        <dbReference type="EMBL" id="ADU27814.1"/>
    </source>
</evidence>
<feature type="domain" description="4Fe-4S ferredoxin-type" evidence="8">
    <location>
        <begin position="2"/>
        <end position="31"/>
    </location>
</feature>
<dbReference type="GO" id="GO:0046872">
    <property type="term" value="F:metal ion binding"/>
    <property type="evidence" value="ECO:0007669"/>
    <property type="project" value="UniProtKB-KW"/>
</dbReference>
<keyword evidence="10" id="KW-1185">Reference proteome</keyword>
<evidence type="ECO:0000256" key="3">
    <source>
        <dbReference type="ARBA" id="ARBA00022723"/>
    </source>
</evidence>
<dbReference type="SUPFAM" id="SSF54862">
    <property type="entry name" value="4Fe-4S ferredoxins"/>
    <property type="match status" value="1"/>
</dbReference>
<keyword evidence="1" id="KW-0813">Transport</keyword>
<name>E6U4S9_ETHHY</name>
<evidence type="ECO:0000256" key="5">
    <source>
        <dbReference type="ARBA" id="ARBA00022982"/>
    </source>
</evidence>
<evidence type="ECO:0000256" key="2">
    <source>
        <dbReference type="ARBA" id="ARBA00022485"/>
    </source>
</evidence>
<dbReference type="Pfam" id="PF13247">
    <property type="entry name" value="Fer4_11"/>
    <property type="match status" value="1"/>
</dbReference>
<dbReference type="HOGENOM" id="CLU_043374_3_1_9"/>
<keyword evidence="2" id="KW-0004">4Fe-4S</keyword>
<feature type="domain" description="4Fe-4S ferredoxin-type" evidence="8">
    <location>
        <begin position="86"/>
        <end position="115"/>
    </location>
</feature>
<keyword evidence="4" id="KW-0677">Repeat</keyword>
<keyword evidence="6" id="KW-0408">Iron</keyword>
<dbReference type="GO" id="GO:0051539">
    <property type="term" value="F:4 iron, 4 sulfur cluster binding"/>
    <property type="evidence" value="ECO:0007669"/>
    <property type="project" value="UniProtKB-KW"/>
</dbReference>
<organism evidence="9 10">
    <name type="scientific">Ethanoligenens harbinense (strain DSM 18485 / JCM 12961 / CGMCC 1.5033 / YUAN-3)</name>
    <dbReference type="NCBI Taxonomy" id="663278"/>
    <lineage>
        <taxon>Bacteria</taxon>
        <taxon>Bacillati</taxon>
        <taxon>Bacillota</taxon>
        <taxon>Clostridia</taxon>
        <taxon>Eubacteriales</taxon>
        <taxon>Oscillospiraceae</taxon>
        <taxon>Ethanoligenens</taxon>
    </lineage>
</organism>
<evidence type="ECO:0000256" key="4">
    <source>
        <dbReference type="ARBA" id="ARBA00022737"/>
    </source>
</evidence>
<evidence type="ECO:0000259" key="8">
    <source>
        <dbReference type="PROSITE" id="PS51379"/>
    </source>
</evidence>
<dbReference type="InterPro" id="IPR017896">
    <property type="entry name" value="4Fe4S_Fe-S-bd"/>
</dbReference>
<dbReference type="eggNOG" id="COG1142">
    <property type="taxonomic scope" value="Bacteria"/>
</dbReference>
<dbReference type="CDD" id="cd10563">
    <property type="entry name" value="CooF_like"/>
    <property type="match status" value="1"/>
</dbReference>
<dbReference type="STRING" id="663278.Ethha_2302"/>
<dbReference type="InterPro" id="IPR017900">
    <property type="entry name" value="4Fe4S_Fe_S_CS"/>
</dbReference>
<proteinExistence type="predicted"/>
<gene>
    <name evidence="9" type="ordered locus">Ethha_2302</name>
</gene>
<dbReference type="EMBL" id="CP002400">
    <property type="protein sequence ID" value="ADU27814.1"/>
    <property type="molecule type" value="Genomic_DNA"/>
</dbReference>
<dbReference type="AlphaFoldDB" id="E6U4S9"/>
<evidence type="ECO:0000256" key="7">
    <source>
        <dbReference type="ARBA" id="ARBA00023014"/>
    </source>
</evidence>
<reference evidence="9 10" key="1">
    <citation type="submission" date="2010-12" db="EMBL/GenBank/DDBJ databases">
        <title>Complete sequence of Ethanoligenens harbinense YUAN-3.</title>
        <authorList>
            <person name="Lucas S."/>
            <person name="Copeland A."/>
            <person name="Lapidus A."/>
            <person name="Cheng J.-F."/>
            <person name="Bruce D."/>
            <person name="Goodwin L."/>
            <person name="Pitluck S."/>
            <person name="Chertkov O."/>
            <person name="Misra M."/>
            <person name="Detter J.C."/>
            <person name="Han C."/>
            <person name="Tapia R."/>
            <person name="Land M."/>
            <person name="Hauser L."/>
            <person name="Jeffries C."/>
            <person name="Kyrpides N."/>
            <person name="Ivanova N."/>
            <person name="Mikhailova N."/>
            <person name="Wang A."/>
            <person name="Mouttaki H."/>
            <person name="He Z."/>
            <person name="Zhou J."/>
            <person name="Hemme C.L."/>
            <person name="Woyke T."/>
        </authorList>
    </citation>
    <scope>NUCLEOTIDE SEQUENCE [LARGE SCALE GENOMIC DNA]</scope>
    <source>
        <strain evidence="10">DSM 18485 / JCM 12961 / CGMCC 1.5033 / YUAN-3</strain>
    </source>
</reference>
<dbReference type="InterPro" id="IPR050954">
    <property type="entry name" value="ET_IronSulfur_Cluster-Binding"/>
</dbReference>
<dbReference type="PROSITE" id="PS00198">
    <property type="entry name" value="4FE4S_FER_1"/>
    <property type="match status" value="1"/>
</dbReference>
<dbReference type="KEGG" id="eha:Ethha_2302"/>
<dbReference type="Gene3D" id="3.30.70.20">
    <property type="match status" value="2"/>
</dbReference>
<keyword evidence="7" id="KW-0411">Iron-sulfur</keyword>
<protein>
    <submittedName>
        <fullName evidence="9">Anaerobic-type carbon monoxide dehydrogenase electron transfer subunit</fullName>
    </submittedName>
</protein>